<dbReference type="AlphaFoldDB" id="A0A6M3M5T4"/>
<sequence>MYTGTGVHAVSATGRSYRRAAPAKELARCAKRRAAKKQAVPGWADHGKIASIYEHARQLTLETGEVHHVDHIVPLTSDLVCGLHCEHNLQVLTAFANLSKANHVWPDMPRG</sequence>
<name>A0A6M3M5T4_9ZZZZ</name>
<gene>
    <name evidence="1" type="ORF">MM171A00102_0039</name>
    <name evidence="2" type="ORF">MM171B00096_0058</name>
</gene>
<evidence type="ECO:0000313" key="2">
    <source>
        <dbReference type="EMBL" id="QJH92496.1"/>
    </source>
</evidence>
<reference evidence="1" key="1">
    <citation type="submission" date="2020-03" db="EMBL/GenBank/DDBJ databases">
        <title>The deep terrestrial virosphere.</title>
        <authorList>
            <person name="Holmfeldt K."/>
            <person name="Nilsson E."/>
            <person name="Simone D."/>
            <person name="Lopez-Fernandez M."/>
            <person name="Wu X."/>
            <person name="de Brujin I."/>
            <person name="Lundin D."/>
            <person name="Andersson A."/>
            <person name="Bertilsson S."/>
            <person name="Dopson M."/>
        </authorList>
    </citation>
    <scope>NUCLEOTIDE SEQUENCE</scope>
    <source>
        <strain evidence="1">MM171A00102</strain>
        <strain evidence="2">MM171B00096</strain>
    </source>
</reference>
<organism evidence="1">
    <name type="scientific">viral metagenome</name>
    <dbReference type="NCBI Taxonomy" id="1070528"/>
    <lineage>
        <taxon>unclassified sequences</taxon>
        <taxon>metagenomes</taxon>
        <taxon>organismal metagenomes</taxon>
    </lineage>
</organism>
<evidence type="ECO:0000313" key="1">
    <source>
        <dbReference type="EMBL" id="QJB01480.1"/>
    </source>
</evidence>
<dbReference type="EMBL" id="MT143896">
    <property type="protein sequence ID" value="QJH92496.1"/>
    <property type="molecule type" value="Genomic_DNA"/>
</dbReference>
<protein>
    <recommendedName>
        <fullName evidence="3">HNH endonuclease</fullName>
    </recommendedName>
</protein>
<dbReference type="EMBL" id="MT143709">
    <property type="protein sequence ID" value="QJB01480.1"/>
    <property type="molecule type" value="Genomic_DNA"/>
</dbReference>
<proteinExistence type="predicted"/>
<evidence type="ECO:0008006" key="3">
    <source>
        <dbReference type="Google" id="ProtNLM"/>
    </source>
</evidence>
<accession>A0A6M3M5T4</accession>